<feature type="domain" description="C2H2-type" evidence="9">
    <location>
        <begin position="1606"/>
        <end position="1634"/>
    </location>
</feature>
<dbReference type="Gene3D" id="3.30.1490.490">
    <property type="match status" value="1"/>
</dbReference>
<keyword evidence="2" id="KW-0479">Metal-binding</keyword>
<keyword evidence="5" id="KW-0862">Zinc</keyword>
<feature type="region of interest" description="Disordered" evidence="8">
    <location>
        <begin position="1682"/>
        <end position="1717"/>
    </location>
</feature>
<dbReference type="GO" id="GO:0000981">
    <property type="term" value="F:DNA-binding transcription factor activity, RNA polymerase II-specific"/>
    <property type="evidence" value="ECO:0007669"/>
    <property type="project" value="TreeGrafter"/>
</dbReference>
<dbReference type="SMART" id="SM00355">
    <property type="entry name" value="ZnF_C2H2"/>
    <property type="match status" value="21"/>
</dbReference>
<feature type="domain" description="C2H2-type" evidence="9">
    <location>
        <begin position="409"/>
        <end position="436"/>
    </location>
</feature>
<evidence type="ECO:0000256" key="1">
    <source>
        <dbReference type="ARBA" id="ARBA00004123"/>
    </source>
</evidence>
<keyword evidence="6" id="KW-0539">Nucleus</keyword>
<dbReference type="PANTHER" id="PTHR24381:SF393">
    <property type="entry name" value="CHROMATIN-LINKED ADAPTOR FOR MSL PROTEINS, ISOFORM B"/>
    <property type="match status" value="1"/>
</dbReference>
<evidence type="ECO:0000256" key="2">
    <source>
        <dbReference type="ARBA" id="ARBA00022723"/>
    </source>
</evidence>
<gene>
    <name evidence="10" type="ORF">APLA_LOCUS7376</name>
</gene>
<evidence type="ECO:0000259" key="9">
    <source>
        <dbReference type="PROSITE" id="PS50157"/>
    </source>
</evidence>
<evidence type="ECO:0000256" key="4">
    <source>
        <dbReference type="ARBA" id="ARBA00022771"/>
    </source>
</evidence>
<sequence>MNKQSEFIKEERHEKLVKENEEEKHKELKKELKRQRNRERQRAYYHRQKDLKKNEEKKKKKVPKTNAERQREFRQRIAEKSYVDMKRRKSCSNEENVLQALTMEDDIDIEEHDVLDNPKIRDIFPDLSLVKTEVPDTIEDIEEAVDEYYAPLQYPTEHYGINIKKENTSDEDIIGCQYEQNNSAIVELGEIGPSNDDIPQSVLSTSQFGQSELASSQFGQSELVASQFGQSELVASQFGQSELNAYEYQENAISPYEFRQNESAPCEFEEDQQLHFNKIILGSKPASDYDTLYKEALHSNVSVYLENWEVRLNNSACYCNDCEILFPTVNALDAHKSISHSFLVALDTPRPNTARKSTTITSSRYCNHCNKMFSDDTALIKHLYELLPLNNFRKPTPEPLKIDAKSTRYKCIKCKKYFATFAAGKEHKKNHHPELTNVNIICKVLAKNEQLLDPVKKEHPEGKFFANESLVPKSVLFQCYVCQINFVSCYSATQHAVRCKNNTEYHKCKICKRKIRAKDNYIHTLQHRYAEPGAKLRIYTLQKYMSEKVYLKCPKCSICFDERTFWVHYGVCKNERVNFVRCRICSLDINQSRYPNHKSKHVMQKCTKKDFVIIKFYDTNRVNSVGIPKQFDEDFEPMQSEKKPIPEGEKIPLYYCNVCGSYKTYSTQRGHKNEACKTLSVKFCDLCGLGFSRENYKQHREHHNKRKLTLNDFKIINLKTGVEMEVQMSNFHSCKRCKIHFLSRERVQLHDCAKEQFEFCQICNKKFNLKAFVPHSNLHSNTNIPELLKKYNSINDMWNVVYLCVACDLVTMTYDSAVEHCQNHINEIQIPLVKRCDVCEFDIIEQYYRTHMQLHSNNVKINRTKFRVLTFNFEHLYSKQWMEMFSSLPQSHKYQILSKSIYRFSRLIKFNCEINCPSEDVKVFCKKCKTEVQLEDTKKHRFEKTCKSSTNYVCKICDLHFNSLRDFVYHKKDHDSLSKNYKVITFNDKKDEVFDQRLKDFELMTASNDPKIPSFSQTKSFKHSTKGFPIKASKLGKNLSKLKSICANTVREEVLRANRMKLYKCEKCGSCVSMLKNIAKHKCCMFGKTRLKLCYICKEYFYNRHLHLHMELHRQFPRLMKKPLVVRFNPKCDSWPVANIFQCECGLHFTSKQSIDNHLEICNDNLEISKEECSKCNLLFPTDVLVTHLCKHHSKPVDIRVQVISNKKPRPLKCADCSIIYSSVKSYDEHLFNCRASNGRTCSRCKLTFDSKTFSQHKCLINEKISVIKKSACVSVVYRCQSCDITYLNKKSISYHFERRHVTQRDIVTCDICKLKFTSQSYSRHTAHNNGDTYIIKIIEPMTGRSSILKGKNKSFKERAKSESDSKEEIETVVEAESIEMVNQENVSVNETDKVASCNYRVFRCHECKACYVVKKRLDRHLMLNHIAKPDHLECEVCGLTFQKKLMPRHMIIHQNDEPEYWIEVIDSDTGISTILNGKNFNPNKSDTSVNSNKRSSYFRDYNNLRSKRSRRNEDSIQNASDENLETQDQPSTSKFGLESVDMTEDYNETMLFDANDPLNSTESIFLDDGTLDDTKKSKTVAAHNIPEKLKIKLNANMRNYSSTLYKCKMCSLHFLTDGSILWHVSRKHNRQFPGYNCVVCGLNFTYATLQRHVYIHHKKMKLDKDSFNIKVIDENTTKITNEETLQQDQMIPQPNAHEESPDKNEEVIPPPNVDDNEMDASLQIDAKIHYYKCGDCNVCFIDDVTCREHCISHTSLDPKSYIECKICNFQFLIDSLKDHVNVHHIEEFFLEDLVITEYLSNGDDDPKVEVYQGIDKVQSRLVSTTTDVATDGCDTEIVGT</sequence>
<accession>A0A8S0ZXD1</accession>
<dbReference type="PANTHER" id="PTHR24381">
    <property type="entry name" value="ZINC FINGER PROTEIN"/>
    <property type="match status" value="1"/>
</dbReference>
<comment type="caution">
    <text evidence="10">The sequence shown here is derived from an EMBL/GenBank/DDBJ whole genome shotgun (WGS) entry which is preliminary data.</text>
</comment>
<dbReference type="GO" id="GO:0008270">
    <property type="term" value="F:zinc ion binding"/>
    <property type="evidence" value="ECO:0007669"/>
    <property type="project" value="UniProtKB-KW"/>
</dbReference>
<dbReference type="OrthoDB" id="7285826at2759"/>
<feature type="compositionally biased region" description="Basic and acidic residues" evidence="8">
    <location>
        <begin position="1697"/>
        <end position="1707"/>
    </location>
</feature>
<evidence type="ECO:0000256" key="5">
    <source>
        <dbReference type="ARBA" id="ARBA00022833"/>
    </source>
</evidence>
<keyword evidence="4 7" id="KW-0863">Zinc-finger</keyword>
<proteinExistence type="predicted"/>
<feature type="compositionally biased region" description="Basic and acidic residues" evidence="8">
    <location>
        <begin position="38"/>
        <end position="57"/>
    </location>
</feature>
<dbReference type="GO" id="GO:0005634">
    <property type="term" value="C:nucleus"/>
    <property type="evidence" value="ECO:0007669"/>
    <property type="project" value="UniProtKB-SubCell"/>
</dbReference>
<dbReference type="Gene3D" id="3.30.160.60">
    <property type="entry name" value="Classic Zinc Finger"/>
    <property type="match status" value="2"/>
</dbReference>
<keyword evidence="11" id="KW-1185">Reference proteome</keyword>
<evidence type="ECO:0000256" key="6">
    <source>
        <dbReference type="ARBA" id="ARBA00023242"/>
    </source>
</evidence>
<dbReference type="EMBL" id="CADEBC010000497">
    <property type="protein sequence ID" value="CAB3238284.1"/>
    <property type="molecule type" value="Genomic_DNA"/>
</dbReference>
<keyword evidence="3" id="KW-0677">Repeat</keyword>
<dbReference type="Proteomes" id="UP000494106">
    <property type="component" value="Unassembled WGS sequence"/>
</dbReference>
<feature type="domain" description="C2H2-type" evidence="9">
    <location>
        <begin position="1278"/>
        <end position="1306"/>
    </location>
</feature>
<protein>
    <recommendedName>
        <fullName evidence="9">C2H2-type domain-containing protein</fullName>
    </recommendedName>
</protein>
<dbReference type="PROSITE" id="PS00028">
    <property type="entry name" value="ZINC_FINGER_C2H2_1"/>
    <property type="match status" value="7"/>
</dbReference>
<feature type="compositionally biased region" description="Polar residues" evidence="8">
    <location>
        <begin position="1682"/>
        <end position="1693"/>
    </location>
</feature>
<feature type="domain" description="C2H2-type" evidence="9">
    <location>
        <begin position="1732"/>
        <end position="1759"/>
    </location>
</feature>
<evidence type="ECO:0000313" key="11">
    <source>
        <dbReference type="Proteomes" id="UP000494106"/>
    </source>
</evidence>
<feature type="compositionally biased region" description="Basic and acidic residues" evidence="8">
    <location>
        <begin position="1"/>
        <end position="30"/>
    </location>
</feature>
<reference evidence="10 11" key="1">
    <citation type="submission" date="2020-04" db="EMBL/GenBank/DDBJ databases">
        <authorList>
            <person name="Wallbank WR R."/>
            <person name="Pardo Diaz C."/>
            <person name="Kozak K."/>
            <person name="Martin S."/>
            <person name="Jiggins C."/>
            <person name="Moest M."/>
            <person name="Warren A I."/>
            <person name="Byers J.R.P. K."/>
            <person name="Montejo-Kovacevich G."/>
            <person name="Yen C E."/>
        </authorList>
    </citation>
    <scope>NUCLEOTIDE SEQUENCE [LARGE SCALE GENOMIC DNA]</scope>
</reference>
<feature type="region of interest" description="Disordered" evidence="8">
    <location>
        <begin position="1501"/>
        <end position="1536"/>
    </location>
</feature>
<evidence type="ECO:0000256" key="7">
    <source>
        <dbReference type="PROSITE-ProRule" id="PRU00042"/>
    </source>
</evidence>
<evidence type="ECO:0000256" key="3">
    <source>
        <dbReference type="ARBA" id="ARBA00022737"/>
    </source>
</evidence>
<dbReference type="PROSITE" id="PS50157">
    <property type="entry name" value="ZINC_FINGER_C2H2_2"/>
    <property type="match status" value="5"/>
</dbReference>
<dbReference type="GO" id="GO:0000977">
    <property type="term" value="F:RNA polymerase II transcription regulatory region sequence-specific DNA binding"/>
    <property type="evidence" value="ECO:0007669"/>
    <property type="project" value="TreeGrafter"/>
</dbReference>
<name>A0A8S0ZXD1_ARCPL</name>
<feature type="domain" description="C2H2-type" evidence="9">
    <location>
        <begin position="364"/>
        <end position="395"/>
    </location>
</feature>
<feature type="region of interest" description="Disordered" evidence="8">
    <location>
        <begin position="1"/>
        <end position="70"/>
    </location>
</feature>
<dbReference type="InterPro" id="IPR013087">
    <property type="entry name" value="Znf_C2H2_type"/>
</dbReference>
<comment type="subcellular location">
    <subcellularLocation>
        <location evidence="1">Nucleus</location>
    </subcellularLocation>
</comment>
<feature type="compositionally biased region" description="Polar residues" evidence="8">
    <location>
        <begin position="1516"/>
        <end position="1535"/>
    </location>
</feature>
<evidence type="ECO:0000313" key="10">
    <source>
        <dbReference type="EMBL" id="CAB3238284.1"/>
    </source>
</evidence>
<evidence type="ECO:0000256" key="8">
    <source>
        <dbReference type="SAM" id="MobiDB-lite"/>
    </source>
</evidence>
<organism evidence="10 11">
    <name type="scientific">Arctia plantaginis</name>
    <name type="common">Wood tiger moth</name>
    <name type="synonym">Phalaena plantaginis</name>
    <dbReference type="NCBI Taxonomy" id="874455"/>
    <lineage>
        <taxon>Eukaryota</taxon>
        <taxon>Metazoa</taxon>
        <taxon>Ecdysozoa</taxon>
        <taxon>Arthropoda</taxon>
        <taxon>Hexapoda</taxon>
        <taxon>Insecta</taxon>
        <taxon>Pterygota</taxon>
        <taxon>Neoptera</taxon>
        <taxon>Endopterygota</taxon>
        <taxon>Lepidoptera</taxon>
        <taxon>Glossata</taxon>
        <taxon>Ditrysia</taxon>
        <taxon>Noctuoidea</taxon>
        <taxon>Erebidae</taxon>
        <taxon>Arctiinae</taxon>
        <taxon>Arctia</taxon>
    </lineage>
</organism>